<dbReference type="HAMAP" id="MF_04004">
    <property type="entry name" value="PPV_E7"/>
    <property type="match status" value="1"/>
</dbReference>
<dbReference type="GO" id="GO:0003700">
    <property type="term" value="F:DNA-binding transcription factor activity"/>
    <property type="evidence" value="ECO:0007669"/>
    <property type="project" value="UniProtKB-UniRule"/>
</dbReference>
<dbReference type="GO" id="GO:0052170">
    <property type="term" value="P:symbiont-mediated suppression of host innate immune response"/>
    <property type="evidence" value="ECO:0007669"/>
    <property type="project" value="UniProtKB-KW"/>
</dbReference>
<evidence type="ECO:0000256" key="8">
    <source>
        <dbReference type="ARBA" id="ARBA00022830"/>
    </source>
</evidence>
<evidence type="ECO:0000256" key="17">
    <source>
        <dbReference type="ARBA" id="ARBA00023309"/>
    </source>
</evidence>
<sequence>MIGNAPTISDIVLTEQPPDPADLRCYEQMPDEEEEEVESQARDLYRVSASCGLCGSGVRFACLAGGEDISRLHRLLFTVQVVCVTCVTQQKLNHGG</sequence>
<dbReference type="GO" id="GO:0019904">
    <property type="term" value="F:protein domain specific binding"/>
    <property type="evidence" value="ECO:0007669"/>
    <property type="project" value="UniProtKB-UniRule"/>
</dbReference>
<dbReference type="SUPFAM" id="SSF161234">
    <property type="entry name" value="E7 C-terminal domain-like"/>
    <property type="match status" value="1"/>
</dbReference>
<evidence type="ECO:0000256" key="19">
    <source>
        <dbReference type="PIRNR" id="PIRNR003407"/>
    </source>
</evidence>
<evidence type="ECO:0000256" key="11">
    <source>
        <dbReference type="ARBA" id="ARBA00023125"/>
    </source>
</evidence>
<dbReference type="GO" id="GO:0039502">
    <property type="term" value="P:symbiont-mediated suppression of host type I interferon-mediated signaling pathway"/>
    <property type="evidence" value="ECO:0007669"/>
    <property type="project" value="UniProtKB-UniRule"/>
</dbReference>
<evidence type="ECO:0000256" key="14">
    <source>
        <dbReference type="ARBA" id="ARBA00023200"/>
    </source>
</evidence>
<evidence type="ECO:0000256" key="6">
    <source>
        <dbReference type="ARBA" id="ARBA00022723"/>
    </source>
</evidence>
<evidence type="ECO:0000256" key="13">
    <source>
        <dbReference type="ARBA" id="ARBA00023163"/>
    </source>
</evidence>
<evidence type="ECO:0000256" key="7">
    <source>
        <dbReference type="ARBA" id="ARBA00022771"/>
    </source>
</evidence>
<proteinExistence type="inferred from homology"/>
<dbReference type="GO" id="GO:0006351">
    <property type="term" value="P:DNA-templated transcription"/>
    <property type="evidence" value="ECO:0007669"/>
    <property type="project" value="UniProtKB-UniRule"/>
</dbReference>
<comment type="domain">
    <text evidence="18">The E7 terminal domain is an intrinsically disordered domain, whose flexibility and conformational transitions confer target adaptability to the oncoprotein. It allows adaptation to a variety of protein targets and exposes the PEST degradation sequence that regulates its turnover in the cell.</text>
</comment>
<evidence type="ECO:0000256" key="5">
    <source>
        <dbReference type="ARBA" id="ARBA00022632"/>
    </source>
</evidence>
<dbReference type="Gene3D" id="3.30.160.330">
    <property type="match status" value="1"/>
</dbReference>
<comment type="similarity">
    <text evidence="18 19">Belongs to the papillomaviridae E7 protein family.</text>
</comment>
<evidence type="ECO:0000256" key="9">
    <source>
        <dbReference type="ARBA" id="ARBA00022833"/>
    </source>
</evidence>
<keyword evidence="14 18" id="KW-1035">Host cytoplasm</keyword>
<keyword evidence="10 18" id="KW-0805">Transcription regulation</keyword>
<dbReference type="EMBL" id="AY904723">
    <property type="protein sequence ID" value="AAX86620.1"/>
    <property type="molecule type" value="Genomic_DNA"/>
</dbReference>
<keyword evidence="6 18" id="KW-0479">Metal-binding</keyword>
<dbReference type="InterPro" id="IPR000148">
    <property type="entry name" value="Papilloma_E7"/>
</dbReference>
<keyword evidence="2 18" id="KW-0244">Early protein</keyword>
<gene>
    <name evidence="18 20" type="primary">E7</name>
</gene>
<dbReference type="GO" id="GO:0003677">
    <property type="term" value="F:DNA binding"/>
    <property type="evidence" value="ECO:0007669"/>
    <property type="project" value="UniProtKB-UniRule"/>
</dbReference>
<comment type="function">
    <text evidence="19">E7 protein has both transforming and trans-activating activities.</text>
</comment>
<comment type="PTM">
    <text evidence="18">Highly phosphorylated.</text>
</comment>
<accession>I6LEJ0</accession>
<name>I6LEJ0_9PAPI</name>
<evidence type="ECO:0000313" key="20">
    <source>
        <dbReference type="EMBL" id="AAX86620.1"/>
    </source>
</evidence>
<keyword evidence="4 18" id="KW-0945">Host-virus interaction</keyword>
<keyword evidence="12 18" id="KW-0010">Activator</keyword>
<dbReference type="Pfam" id="PF00527">
    <property type="entry name" value="E7"/>
    <property type="match status" value="1"/>
</dbReference>
<keyword evidence="16 18" id="KW-0899">Viral immunoevasion</keyword>
<keyword evidence="7 18" id="KW-0863">Zinc-finger</keyword>
<keyword evidence="1 18" id="KW-1121">Modulation of host cell cycle by virus</keyword>
<keyword evidence="15" id="KW-0922">Interferon antiviral system evasion</keyword>
<evidence type="ECO:0000313" key="21">
    <source>
        <dbReference type="Proteomes" id="UP000151575"/>
    </source>
</evidence>
<keyword evidence="13 18" id="KW-0804">Transcription</keyword>
<evidence type="ECO:0000256" key="15">
    <source>
        <dbReference type="ARBA" id="ARBA00023258"/>
    </source>
</evidence>
<feature type="short sequence motif" description="LXCXE motif; interaction with host RB1 and TMEM173/STING" evidence="18">
    <location>
        <begin position="23"/>
        <end position="27"/>
    </location>
</feature>
<organism evidence="20 21">
    <name type="scientific">Puma concolor papillomavirus 1</name>
    <dbReference type="NCBI Taxonomy" id="2773289"/>
    <lineage>
        <taxon>Viruses</taxon>
        <taxon>Monodnaviria</taxon>
        <taxon>Shotokuvirae</taxon>
        <taxon>Cossaviricota</taxon>
        <taxon>Papovaviricetes</taxon>
        <taxon>Zurhausenvirales</taxon>
        <taxon>Papillomaviridae</taxon>
        <taxon>Firstpapillomavirinae</taxon>
        <taxon>Lambdapapillomavirus</taxon>
        <taxon>Lambdapapillomavirus 1</taxon>
    </lineage>
</organism>
<evidence type="ECO:0000256" key="12">
    <source>
        <dbReference type="ARBA" id="ARBA00023159"/>
    </source>
</evidence>
<dbReference type="GO" id="GO:0008270">
    <property type="term" value="F:zinc ion binding"/>
    <property type="evidence" value="ECO:0007669"/>
    <property type="project" value="UniProtKB-KW"/>
</dbReference>
<dbReference type="Proteomes" id="UP000151575">
    <property type="component" value="Segment"/>
</dbReference>
<feature type="short sequence motif" description="Nuclear export signal" evidence="18">
    <location>
        <begin position="69"/>
        <end position="77"/>
    </location>
</feature>
<dbReference type="GO" id="GO:0030430">
    <property type="term" value="C:host cell cytoplasm"/>
    <property type="evidence" value="ECO:0007669"/>
    <property type="project" value="UniProtKB-SubCell"/>
</dbReference>
<evidence type="ECO:0000256" key="16">
    <source>
        <dbReference type="ARBA" id="ARBA00023280"/>
    </source>
</evidence>
<keyword evidence="17 18" id="KW-1078">G1/S host cell cycle checkpoint dysregulation by virus</keyword>
<evidence type="ECO:0000256" key="2">
    <source>
        <dbReference type="ARBA" id="ARBA00022518"/>
    </source>
</evidence>
<comment type="subunit">
    <text evidence="18">Homodimer. Homooligomer. Interacts with host RB1; this interaction induces dissociation of RB1-E2F1 complex thereby disrupting RB1 activity. Interacts with host EP300; this interaction represses EP300 transcriptional activity. Interacts with protein E2; this interaction inhibits E7 oncogenic activity. Interacts with host TMEM173/STING; this interaction impairs the ability of TMEM173/STING to sense cytosolic DNA and promote the production of type I interferon (IFN-alpha and IFN-beta).</text>
</comment>
<reference evidence="20 21" key="1">
    <citation type="journal article" date="2007" name="Genome Biol.">
        <title>Ancient papillomavirus-host co-speciation in Felidae.</title>
        <authorList>
            <person name="Rector A."/>
            <person name="Lemey P."/>
            <person name="Tachezy R."/>
            <person name="Mostmans S."/>
            <person name="Ghim S.J."/>
            <person name="Van Doorslaer K."/>
            <person name="Roelke M."/>
            <person name="Bush M."/>
            <person name="Montali R.J."/>
            <person name="Joslin J."/>
            <person name="Burk R.D."/>
            <person name="Jenson A.B."/>
            <person name="Sundberg J.P."/>
            <person name="Shapiro B."/>
            <person name="Van Ranst M."/>
        </authorList>
    </citation>
    <scope>NUCLEOTIDE SEQUENCE [LARGE SCALE GENOMIC DNA]</scope>
</reference>
<comment type="caution">
    <text evidence="18">Lacks conserved residue(s) required for the propagation of feature annotation.</text>
</comment>
<keyword evidence="11 18" id="KW-0238">DNA-binding</keyword>
<dbReference type="PIRSF" id="PIRSF003407">
    <property type="entry name" value="Papvi_E7"/>
    <property type="match status" value="1"/>
</dbReference>
<evidence type="ECO:0000256" key="10">
    <source>
        <dbReference type="ARBA" id="ARBA00023015"/>
    </source>
</evidence>
<evidence type="ECO:0000256" key="4">
    <source>
        <dbReference type="ARBA" id="ARBA00022581"/>
    </source>
</evidence>
<dbReference type="GO" id="GO:0042025">
    <property type="term" value="C:host cell nucleus"/>
    <property type="evidence" value="ECO:0007669"/>
    <property type="project" value="UniProtKB-SubCell"/>
</dbReference>
<evidence type="ECO:0000256" key="1">
    <source>
        <dbReference type="ARBA" id="ARBA00022504"/>
    </source>
</evidence>
<comment type="function">
    <text evidence="18">Plays a role in viral genome replication by driving entry of quiescent cells into the cell cycle. Stimulation of progression from G1 to S phase allows the virus to efficiently use the cellular DNA replicating machinery to achieve viral genome replication. E7 protein has both transforming and trans-activating activities. Induces the disassembly of the E2F1 transcription factor from RB1, with subsequent transcriptional activation of E2F1-regulated S-phase genes. Interferes with host histone deacetylation mediated by HDAC1 and HDAC2, leading to transcription activation. Plays also a role in the inhibition of both antiviral and antiproliferative functions of host interferon alpha. Interaction with host TMEM173/STING impairs the ability of TMEM173/STING to sense cytosolic DNA and promote the production of type I interferon (IFN-alpha and IFN-beta).</text>
</comment>
<keyword evidence="9 18" id="KW-0862">Zinc</keyword>
<protein>
    <recommendedName>
        <fullName evidence="18 19">Protein E7</fullName>
    </recommendedName>
</protein>
<evidence type="ECO:0000256" key="18">
    <source>
        <dbReference type="HAMAP-Rule" id="MF_04004"/>
    </source>
</evidence>
<dbReference type="GO" id="GO:0039645">
    <property type="term" value="P:symbiont-mediated perturbation of host cell cycle G1/S transition checkpoint"/>
    <property type="evidence" value="ECO:0007669"/>
    <property type="project" value="UniProtKB-UniRule"/>
</dbReference>
<keyword evidence="5 18" id="KW-1090">Inhibition of host innate immune response by virus</keyword>
<keyword evidence="3 18" id="KW-1048">Host nucleus</keyword>
<keyword evidence="8 18" id="KW-1114">Inhibition of host interferon signaling pathway by virus</keyword>
<evidence type="ECO:0000256" key="3">
    <source>
        <dbReference type="ARBA" id="ARBA00022562"/>
    </source>
</evidence>
<comment type="subcellular location">
    <subcellularLocation>
        <location evidence="18">Host cytoplasm</location>
    </subcellularLocation>
    <subcellularLocation>
        <location evidence="18">Host nucleus</location>
    </subcellularLocation>
    <text evidence="18">Predominantly found in the host nucleus.</text>
</comment>